<reference evidence="2 3" key="1">
    <citation type="submission" date="2016-10" db="EMBL/GenBank/DDBJ databases">
        <authorList>
            <person name="de Groot N.N."/>
        </authorList>
    </citation>
    <scope>NUCLEOTIDE SEQUENCE [LARGE SCALE GENOMIC DNA]</scope>
    <source>
        <strain evidence="2 3">DSM 13760</strain>
    </source>
</reference>
<evidence type="ECO:0000313" key="3">
    <source>
        <dbReference type="Proteomes" id="UP000198948"/>
    </source>
</evidence>
<keyword evidence="1" id="KW-0812">Transmembrane</keyword>
<evidence type="ECO:0000313" key="2">
    <source>
        <dbReference type="EMBL" id="SER53257.1"/>
    </source>
</evidence>
<gene>
    <name evidence="2" type="ORF">SAMN04488559_101235</name>
</gene>
<dbReference type="Proteomes" id="UP000198948">
    <property type="component" value="Unassembled WGS sequence"/>
</dbReference>
<evidence type="ECO:0000256" key="1">
    <source>
        <dbReference type="SAM" id="Phobius"/>
    </source>
</evidence>
<feature type="transmembrane region" description="Helical" evidence="1">
    <location>
        <begin position="92"/>
        <end position="112"/>
    </location>
</feature>
<protein>
    <submittedName>
        <fullName evidence="2">Uncharacterized protein</fullName>
    </submittedName>
</protein>
<keyword evidence="3" id="KW-1185">Reference proteome</keyword>
<dbReference type="AlphaFoldDB" id="A0A1H9PYH3"/>
<proteinExistence type="predicted"/>
<sequence length="285" mass="32978">MGCQIMGNKRSNCPDYGAAITVEQTRCEDYYPQERQLLTPSEMTENLTKQLNQAAAYFSNQISLKCFKGFFYFGILSILIGAIELFNDRNSGIEILIFYLLWTVIFYFLIIIQKNKIASEQEIDQLHQVVVNQVIKKIFSEEKQVNQRIAQPIQLDDYDLDKRAHLRLVKGKDGRVRSSQYQVASIQFYQEYLAIYTYHFSLLKNEGSASFIQVPYSKITAATSIVQAYIEMDWRGKKQEIPIEQLFIQGEKLAFLEMTLQGENIGHASTKIKQMIQQKSHVYSS</sequence>
<keyword evidence="1" id="KW-0472">Membrane</keyword>
<feature type="transmembrane region" description="Helical" evidence="1">
    <location>
        <begin position="69"/>
        <end position="86"/>
    </location>
</feature>
<dbReference type="EMBL" id="FOHA01000001">
    <property type="protein sequence ID" value="SER53257.1"/>
    <property type="molecule type" value="Genomic_DNA"/>
</dbReference>
<keyword evidence="1" id="KW-1133">Transmembrane helix</keyword>
<name>A0A1H9PYH3_9LACT</name>
<dbReference type="STRING" id="142588.SAMN04488559_101235"/>
<organism evidence="2 3">
    <name type="scientific">Isobaculum melis</name>
    <dbReference type="NCBI Taxonomy" id="142588"/>
    <lineage>
        <taxon>Bacteria</taxon>
        <taxon>Bacillati</taxon>
        <taxon>Bacillota</taxon>
        <taxon>Bacilli</taxon>
        <taxon>Lactobacillales</taxon>
        <taxon>Carnobacteriaceae</taxon>
        <taxon>Isobaculum</taxon>
    </lineage>
</organism>
<accession>A0A1H9PYH3</accession>